<dbReference type="Proteomes" id="UP001245184">
    <property type="component" value="Unassembled WGS sequence"/>
</dbReference>
<feature type="compositionally biased region" description="Polar residues" evidence="1">
    <location>
        <begin position="94"/>
        <end position="110"/>
    </location>
</feature>
<dbReference type="EMBL" id="JAVIZN010000002">
    <property type="protein sequence ID" value="MDR6207950.1"/>
    <property type="molecule type" value="Genomic_DNA"/>
</dbReference>
<accession>A0ABD5CTG1</accession>
<reference evidence="3 4" key="1">
    <citation type="submission" date="2023-08" db="EMBL/GenBank/DDBJ databases">
        <title>Genome sequencing of plant associated microbes to promote plant fitness in Sorghum bicolor and Oryza sativa.</title>
        <authorList>
            <person name="Coleman-Derr D."/>
        </authorList>
    </citation>
    <scope>NUCLEOTIDE SEQUENCE [LARGE SCALE GENOMIC DNA]</scope>
    <source>
        <strain evidence="3 4">SLBN-33</strain>
    </source>
</reference>
<dbReference type="AlphaFoldDB" id="A0ABD5CTG1"/>
<evidence type="ECO:0000259" key="2">
    <source>
        <dbReference type="Pfam" id="PF20732"/>
    </source>
</evidence>
<sequence>MRTLTQLDLYPEVAMIEGANVSVGRGTATPFELVGAPCMDGKRLAAELNALDTGARFLAADFLPTESNWHGRLCHGVRIVRGPDLQHSIRAASGSRSRQPCRRSAQSNSMSRRHARSSVPAPSGRPSATAPDPISSTHWQPGESILFAPLRDKYLRY</sequence>
<evidence type="ECO:0000313" key="4">
    <source>
        <dbReference type="Proteomes" id="UP001245184"/>
    </source>
</evidence>
<organism evidence="3 4">
    <name type="scientific">Paraburkholderia graminis</name>
    <dbReference type="NCBI Taxonomy" id="60548"/>
    <lineage>
        <taxon>Bacteria</taxon>
        <taxon>Pseudomonadati</taxon>
        <taxon>Pseudomonadota</taxon>
        <taxon>Betaproteobacteria</taxon>
        <taxon>Burkholderiales</taxon>
        <taxon>Burkholderiaceae</taxon>
        <taxon>Paraburkholderia</taxon>
    </lineage>
</organism>
<dbReference type="PANTHER" id="PTHR42915">
    <property type="entry name" value="HYPOTHETICAL 460 KDA PROTEIN IN FEUA-SIGW INTERGENIC REGION [PRECURSOR]"/>
    <property type="match status" value="1"/>
</dbReference>
<dbReference type="InterPro" id="IPR008302">
    <property type="entry name" value="NamZ"/>
</dbReference>
<evidence type="ECO:0000256" key="1">
    <source>
        <dbReference type="SAM" id="MobiDB-lite"/>
    </source>
</evidence>
<name>A0ABD5CTG1_9BURK</name>
<dbReference type="Pfam" id="PF20732">
    <property type="entry name" value="NamZ_C"/>
    <property type="match status" value="1"/>
</dbReference>
<feature type="region of interest" description="Disordered" evidence="1">
    <location>
        <begin position="88"/>
        <end position="141"/>
    </location>
</feature>
<comment type="caution">
    <text evidence="3">The sequence shown here is derived from an EMBL/GenBank/DDBJ whole genome shotgun (WGS) entry which is preliminary data.</text>
</comment>
<evidence type="ECO:0000313" key="3">
    <source>
        <dbReference type="EMBL" id="MDR6207950.1"/>
    </source>
</evidence>
<protein>
    <recommendedName>
        <fullName evidence="2">Peptidoglycan beta-N-acetylmuramidase NamZ C-terminal domain-containing protein</fullName>
    </recommendedName>
</protein>
<dbReference type="InterPro" id="IPR048503">
    <property type="entry name" value="NamZ_C"/>
</dbReference>
<proteinExistence type="predicted"/>
<dbReference type="PANTHER" id="PTHR42915:SF1">
    <property type="entry name" value="PEPTIDOGLYCAN BETA-N-ACETYLMURAMIDASE NAMZ"/>
    <property type="match status" value="1"/>
</dbReference>
<feature type="domain" description="Peptidoglycan beta-N-acetylmuramidase NamZ C-terminal" evidence="2">
    <location>
        <begin position="9"/>
        <end position="80"/>
    </location>
</feature>
<dbReference type="Gene3D" id="3.90.1150.140">
    <property type="match status" value="1"/>
</dbReference>
<gene>
    <name evidence="3" type="ORF">QF025_006670</name>
</gene>